<dbReference type="EMBL" id="JAGGKG010000018">
    <property type="protein sequence ID" value="MBP1906804.1"/>
    <property type="molecule type" value="Genomic_DNA"/>
</dbReference>
<evidence type="ECO:0000313" key="2">
    <source>
        <dbReference type="Proteomes" id="UP001519272"/>
    </source>
</evidence>
<reference evidence="1 2" key="1">
    <citation type="submission" date="2021-03" db="EMBL/GenBank/DDBJ databases">
        <title>Genomic Encyclopedia of Type Strains, Phase IV (KMG-IV): sequencing the most valuable type-strain genomes for metagenomic binning, comparative biology and taxonomic classification.</title>
        <authorList>
            <person name="Goeker M."/>
        </authorList>
    </citation>
    <scope>NUCLEOTIDE SEQUENCE [LARGE SCALE GENOMIC DNA]</scope>
    <source>
        <strain evidence="1 2">DSM 14349</strain>
    </source>
</reference>
<dbReference type="InterPro" id="IPR038559">
    <property type="entry name" value="XkdN-like_sf"/>
</dbReference>
<proteinExistence type="predicted"/>
<gene>
    <name evidence="1" type="ORF">J2Z32_003468</name>
</gene>
<sequence>MSTLQDFLNDNLVNGLTDEVAISPRFKDSAGNLLKFKIKALSNTEFESIRKRCMTIGKKGKVDFNTQQFNSSLVIEHTIEPNFKDAASLAKVGAINPEDYLNKVLLSGEITTLAEEIQKLSGFNVDMDSLVEEAKN</sequence>
<evidence type="ECO:0008006" key="3">
    <source>
        <dbReference type="Google" id="ProtNLM"/>
    </source>
</evidence>
<dbReference type="RefSeq" id="WP_210090396.1">
    <property type="nucleotide sequence ID" value="NZ_JAGGKG010000018.1"/>
</dbReference>
<name>A0ABS4FWA5_9BACL</name>
<dbReference type="InterPro" id="IPR014986">
    <property type="entry name" value="XkdN-like"/>
</dbReference>
<dbReference type="Gene3D" id="3.30.2220.30">
    <property type="match status" value="1"/>
</dbReference>
<dbReference type="Proteomes" id="UP001519272">
    <property type="component" value="Unassembled WGS sequence"/>
</dbReference>
<protein>
    <recommendedName>
        <fullName evidence="3">XkdN-like protein</fullName>
    </recommendedName>
</protein>
<organism evidence="1 2">
    <name type="scientific">Paenibacillus turicensis</name>
    <dbReference type="NCBI Taxonomy" id="160487"/>
    <lineage>
        <taxon>Bacteria</taxon>
        <taxon>Bacillati</taxon>
        <taxon>Bacillota</taxon>
        <taxon>Bacilli</taxon>
        <taxon>Bacillales</taxon>
        <taxon>Paenibacillaceae</taxon>
        <taxon>Paenibacillus</taxon>
    </lineage>
</organism>
<accession>A0ABS4FWA5</accession>
<comment type="caution">
    <text evidence="1">The sequence shown here is derived from an EMBL/GenBank/DDBJ whole genome shotgun (WGS) entry which is preliminary data.</text>
</comment>
<evidence type="ECO:0000313" key="1">
    <source>
        <dbReference type="EMBL" id="MBP1906804.1"/>
    </source>
</evidence>
<keyword evidence="2" id="KW-1185">Reference proteome</keyword>
<dbReference type="Pfam" id="PF08890">
    <property type="entry name" value="Phage_TAC_5"/>
    <property type="match status" value="1"/>
</dbReference>